<dbReference type="InterPro" id="IPR036388">
    <property type="entry name" value="WH-like_DNA-bd_sf"/>
</dbReference>
<keyword evidence="5" id="KW-0804">Transcription</keyword>
<evidence type="ECO:0000256" key="3">
    <source>
        <dbReference type="ARBA" id="ARBA00023125"/>
    </source>
</evidence>
<dbReference type="EMBL" id="JFKA01000013">
    <property type="protein sequence ID" value="OSQ36015.1"/>
    <property type="molecule type" value="Genomic_DNA"/>
</dbReference>
<keyword evidence="8" id="KW-1185">Reference proteome</keyword>
<name>A0A1Y2KVU4_9PROT</name>
<dbReference type="InterPro" id="IPR005119">
    <property type="entry name" value="LysR_subst-bd"/>
</dbReference>
<dbReference type="GO" id="GO:0003677">
    <property type="term" value="F:DNA binding"/>
    <property type="evidence" value="ECO:0007669"/>
    <property type="project" value="UniProtKB-KW"/>
</dbReference>
<dbReference type="GO" id="GO:0003700">
    <property type="term" value="F:DNA-binding transcription factor activity"/>
    <property type="evidence" value="ECO:0007669"/>
    <property type="project" value="InterPro"/>
</dbReference>
<evidence type="ECO:0000256" key="4">
    <source>
        <dbReference type="ARBA" id="ARBA00023159"/>
    </source>
</evidence>
<dbReference type="AlphaFoldDB" id="A0A1Y2KVU4"/>
<keyword evidence="4" id="KW-0010">Activator</keyword>
<keyword evidence="3" id="KW-0238">DNA-binding</keyword>
<dbReference type="Proteomes" id="UP000193391">
    <property type="component" value="Unassembled WGS sequence"/>
</dbReference>
<keyword evidence="2" id="KW-0805">Transcription regulation</keyword>
<dbReference type="OrthoDB" id="8479357at2"/>
<dbReference type="Pfam" id="PF03466">
    <property type="entry name" value="LysR_substrate"/>
    <property type="match status" value="1"/>
</dbReference>
<feature type="domain" description="HTH lysR-type" evidence="6">
    <location>
        <begin position="1"/>
        <end position="58"/>
    </location>
</feature>
<dbReference type="Pfam" id="PF00126">
    <property type="entry name" value="HTH_1"/>
    <property type="match status" value="1"/>
</dbReference>
<accession>A0A1Y2KVU4</accession>
<evidence type="ECO:0000313" key="8">
    <source>
        <dbReference type="Proteomes" id="UP000193391"/>
    </source>
</evidence>
<reference evidence="7 8" key="1">
    <citation type="submission" date="2014-03" db="EMBL/GenBank/DDBJ databases">
        <title>The draft genome sequence of Thalassospira mesophila JCM 18969.</title>
        <authorList>
            <person name="Lai Q."/>
            <person name="Shao Z."/>
        </authorList>
    </citation>
    <scope>NUCLEOTIDE SEQUENCE [LARGE SCALE GENOMIC DNA]</scope>
    <source>
        <strain evidence="7 8">JCM 18969</strain>
    </source>
</reference>
<dbReference type="RefSeq" id="WP_158091278.1">
    <property type="nucleotide sequence ID" value="NZ_JFKA01000013.1"/>
</dbReference>
<dbReference type="PROSITE" id="PS50931">
    <property type="entry name" value="HTH_LYSR"/>
    <property type="match status" value="1"/>
</dbReference>
<dbReference type="STRING" id="1293891.TMES_19565"/>
<dbReference type="InterPro" id="IPR000847">
    <property type="entry name" value="LysR_HTH_N"/>
</dbReference>
<dbReference type="GO" id="GO:2000142">
    <property type="term" value="P:regulation of DNA-templated transcription initiation"/>
    <property type="evidence" value="ECO:0007669"/>
    <property type="project" value="TreeGrafter"/>
</dbReference>
<evidence type="ECO:0000259" key="6">
    <source>
        <dbReference type="PROSITE" id="PS50931"/>
    </source>
</evidence>
<organism evidence="7 8">
    <name type="scientific">Thalassospira mesophila</name>
    <dbReference type="NCBI Taxonomy" id="1293891"/>
    <lineage>
        <taxon>Bacteria</taxon>
        <taxon>Pseudomonadati</taxon>
        <taxon>Pseudomonadota</taxon>
        <taxon>Alphaproteobacteria</taxon>
        <taxon>Rhodospirillales</taxon>
        <taxon>Thalassospiraceae</taxon>
        <taxon>Thalassospira</taxon>
    </lineage>
</organism>
<dbReference type="PANTHER" id="PTHR30293">
    <property type="entry name" value="TRANSCRIPTIONAL REGULATORY PROTEIN NAC-RELATED"/>
    <property type="match status" value="1"/>
</dbReference>
<protein>
    <recommendedName>
        <fullName evidence="6">HTH lysR-type domain-containing protein</fullName>
    </recommendedName>
</protein>
<dbReference type="Gene3D" id="3.40.190.290">
    <property type="match status" value="1"/>
</dbReference>
<dbReference type="Gene3D" id="1.10.10.10">
    <property type="entry name" value="Winged helix-like DNA-binding domain superfamily/Winged helix DNA-binding domain"/>
    <property type="match status" value="1"/>
</dbReference>
<sequence>MDLAALRVFVRASDMRSFSKAAVSLGLTQPTVSRIIGELEAEWDGSLFYRTGRGVTLSELGTEAVSRARFLLREAEQITEDIKAHSRLPSGDVAVGLPPSIVGPTVSELVNELRTDLPGIKLQIYEGFSDQIERWLAEGTIDIGIYSKYREGLYDKTEFLLESQLVLAGLSKDWNLPEEIDFEQLSEFSLVLPAHTNGLRVIVDNIARRMKVRLNVIANADSTIVQKELAARCGCFMIKAPHTIAAEQQQGLFCSSVIRNPFINRHVVLVTGREKPLNRAGREVAVRLTKILRQLPAISPRNKKP</sequence>
<dbReference type="SUPFAM" id="SSF46785">
    <property type="entry name" value="Winged helix' DNA-binding domain"/>
    <property type="match status" value="1"/>
</dbReference>
<dbReference type="InterPro" id="IPR036390">
    <property type="entry name" value="WH_DNA-bd_sf"/>
</dbReference>
<evidence type="ECO:0000256" key="1">
    <source>
        <dbReference type="ARBA" id="ARBA00009437"/>
    </source>
</evidence>
<evidence type="ECO:0000256" key="2">
    <source>
        <dbReference type="ARBA" id="ARBA00023015"/>
    </source>
</evidence>
<proteinExistence type="inferred from homology"/>
<dbReference type="PRINTS" id="PR00039">
    <property type="entry name" value="HTHLYSR"/>
</dbReference>
<comment type="caution">
    <text evidence="7">The sequence shown here is derived from an EMBL/GenBank/DDBJ whole genome shotgun (WGS) entry which is preliminary data.</text>
</comment>
<evidence type="ECO:0000256" key="5">
    <source>
        <dbReference type="ARBA" id="ARBA00023163"/>
    </source>
</evidence>
<comment type="similarity">
    <text evidence="1">Belongs to the LysR transcriptional regulatory family.</text>
</comment>
<dbReference type="PANTHER" id="PTHR30293:SF0">
    <property type="entry name" value="NITROGEN ASSIMILATION REGULATORY PROTEIN NAC"/>
    <property type="match status" value="1"/>
</dbReference>
<gene>
    <name evidence="7" type="ORF">TMES_19565</name>
</gene>
<evidence type="ECO:0000313" key="7">
    <source>
        <dbReference type="EMBL" id="OSQ36015.1"/>
    </source>
</evidence>
<dbReference type="FunFam" id="1.10.10.10:FF:000001">
    <property type="entry name" value="LysR family transcriptional regulator"/>
    <property type="match status" value="1"/>
</dbReference>
<dbReference type="SUPFAM" id="SSF53850">
    <property type="entry name" value="Periplasmic binding protein-like II"/>
    <property type="match status" value="1"/>
</dbReference>